<feature type="transmembrane region" description="Helical" evidence="7">
    <location>
        <begin position="57"/>
        <end position="76"/>
    </location>
</feature>
<sequence>MPLIGRAGGAPRTTLDALGAFPYLLACSVLVTSAASAATSALVGLGRGRAVMRSGMAGTGAAVVLPLVLVGGVGSFEGLGLPGAGIAMLASGAINASLAHLQLRRHAVSAGRSLRPGRPSPREVIELAGVGVPLAATVLVEFAVLGVLAFSAARVSTDGAAVHSISLSLVNLMFGAAVAVGQATVPLMAAPVEAGDVREVRRSVRAGVLVAPCAVRALALLLVAARTPVVSLFTEDTGLRDQVLDLLPVVLLVVLTDAVQAVFGFGLIGIRHTVPSLVVFAVCYGLLALVALPVGTAGGLEALRLSLTGADLLLPTGQARSFRRRSAALAAPEPGAGDGDPPSRGRVRRAAPAGPTEGSRSSPPGVTAAPDGPPPPCRNRGRSP</sequence>
<feature type="transmembrane region" description="Helical" evidence="7">
    <location>
        <begin position="82"/>
        <end position="103"/>
    </location>
</feature>
<feature type="transmembrane region" description="Helical" evidence="7">
    <location>
        <begin position="246"/>
        <end position="270"/>
    </location>
</feature>
<dbReference type="CDD" id="cd12082">
    <property type="entry name" value="MATE_like"/>
    <property type="match status" value="1"/>
</dbReference>
<evidence type="ECO:0000256" key="7">
    <source>
        <dbReference type="SAM" id="Phobius"/>
    </source>
</evidence>
<dbReference type="GO" id="GO:0005886">
    <property type="term" value="C:plasma membrane"/>
    <property type="evidence" value="ECO:0007669"/>
    <property type="project" value="TreeGrafter"/>
</dbReference>
<evidence type="ECO:0000256" key="6">
    <source>
        <dbReference type="SAM" id="MobiDB-lite"/>
    </source>
</evidence>
<keyword evidence="9" id="KW-1185">Reference proteome</keyword>
<feature type="transmembrane region" description="Helical" evidence="7">
    <location>
        <begin position="20"/>
        <end position="45"/>
    </location>
</feature>
<dbReference type="PANTHER" id="PTHR43298:SF2">
    <property type="entry name" value="FMN_FAD EXPORTER YEEO-RELATED"/>
    <property type="match status" value="1"/>
</dbReference>
<feature type="transmembrane region" description="Helical" evidence="7">
    <location>
        <begin position="277"/>
        <end position="300"/>
    </location>
</feature>
<comment type="similarity">
    <text evidence="2">Belongs to the multi antimicrobial extrusion (MATE) (TC 2.A.66.1) family.</text>
</comment>
<dbReference type="GO" id="GO:0015297">
    <property type="term" value="F:antiporter activity"/>
    <property type="evidence" value="ECO:0007669"/>
    <property type="project" value="InterPro"/>
</dbReference>
<keyword evidence="7" id="KW-0812">Transmembrane</keyword>
<evidence type="ECO:0000256" key="2">
    <source>
        <dbReference type="ARBA" id="ARBA00010199"/>
    </source>
</evidence>
<gene>
    <name evidence="8" type="ORF">FHS37_002737</name>
</gene>
<dbReference type="PANTHER" id="PTHR43298">
    <property type="entry name" value="MULTIDRUG RESISTANCE PROTEIN NORM-RELATED"/>
    <property type="match status" value="1"/>
</dbReference>
<dbReference type="EMBL" id="JACHJI010000004">
    <property type="protein sequence ID" value="MBB4898679.1"/>
    <property type="molecule type" value="Genomic_DNA"/>
</dbReference>
<evidence type="ECO:0000256" key="3">
    <source>
        <dbReference type="ARBA" id="ARBA00020268"/>
    </source>
</evidence>
<feature type="transmembrane region" description="Helical" evidence="7">
    <location>
        <begin position="204"/>
        <end position="226"/>
    </location>
</feature>
<evidence type="ECO:0000256" key="4">
    <source>
        <dbReference type="ARBA" id="ARBA00022448"/>
    </source>
</evidence>
<dbReference type="Pfam" id="PF01554">
    <property type="entry name" value="MatE"/>
    <property type="match status" value="1"/>
</dbReference>
<reference evidence="8 9" key="1">
    <citation type="submission" date="2020-08" db="EMBL/GenBank/DDBJ databases">
        <title>Genomic Encyclopedia of Type Strains, Phase III (KMG-III): the genomes of soil and plant-associated and newly described type strains.</title>
        <authorList>
            <person name="Whitman W."/>
        </authorList>
    </citation>
    <scope>NUCLEOTIDE SEQUENCE [LARGE SCALE GENOMIC DNA]</scope>
    <source>
        <strain evidence="8 9">CECT 3273</strain>
    </source>
</reference>
<evidence type="ECO:0000256" key="1">
    <source>
        <dbReference type="ARBA" id="ARBA00003408"/>
    </source>
</evidence>
<feature type="region of interest" description="Disordered" evidence="6">
    <location>
        <begin position="326"/>
        <end position="384"/>
    </location>
</feature>
<feature type="transmembrane region" description="Helical" evidence="7">
    <location>
        <begin position="124"/>
        <end position="152"/>
    </location>
</feature>
<evidence type="ECO:0000313" key="8">
    <source>
        <dbReference type="EMBL" id="MBB4898679.1"/>
    </source>
</evidence>
<dbReference type="Proteomes" id="UP000579523">
    <property type="component" value="Unassembled WGS sequence"/>
</dbReference>
<keyword evidence="7" id="KW-1133">Transmembrane helix</keyword>
<comment type="function">
    <text evidence="1">Multidrug efflux pump.</text>
</comment>
<dbReference type="RefSeq" id="WP_229889841.1">
    <property type="nucleotide sequence ID" value="NZ_BMTK01000006.1"/>
</dbReference>
<evidence type="ECO:0000256" key="5">
    <source>
        <dbReference type="ARBA" id="ARBA00031636"/>
    </source>
</evidence>
<organism evidence="8 9">
    <name type="scientific">Streptomyces griseomycini</name>
    <dbReference type="NCBI Taxonomy" id="66895"/>
    <lineage>
        <taxon>Bacteria</taxon>
        <taxon>Bacillati</taxon>
        <taxon>Actinomycetota</taxon>
        <taxon>Actinomycetes</taxon>
        <taxon>Kitasatosporales</taxon>
        <taxon>Streptomycetaceae</taxon>
        <taxon>Streptomyces</taxon>
    </lineage>
</organism>
<protein>
    <recommendedName>
        <fullName evidence="3">Probable multidrug resistance protein NorM</fullName>
    </recommendedName>
    <alternativeName>
        <fullName evidence="5">Multidrug-efflux transporter</fullName>
    </alternativeName>
</protein>
<keyword evidence="4" id="KW-0813">Transport</keyword>
<evidence type="ECO:0000313" key="9">
    <source>
        <dbReference type="Proteomes" id="UP000579523"/>
    </source>
</evidence>
<name>A0A7W7LYR0_9ACTN</name>
<accession>A0A7W7LYR0</accession>
<keyword evidence="7" id="KW-0472">Membrane</keyword>
<proteinExistence type="inferred from homology"/>
<dbReference type="GO" id="GO:0042910">
    <property type="term" value="F:xenobiotic transmembrane transporter activity"/>
    <property type="evidence" value="ECO:0007669"/>
    <property type="project" value="InterPro"/>
</dbReference>
<comment type="caution">
    <text evidence="8">The sequence shown here is derived from an EMBL/GenBank/DDBJ whole genome shotgun (WGS) entry which is preliminary data.</text>
</comment>
<dbReference type="AlphaFoldDB" id="A0A7W7LYR0"/>
<dbReference type="InterPro" id="IPR050222">
    <property type="entry name" value="MATE_MdtK"/>
</dbReference>
<feature type="compositionally biased region" description="Low complexity" evidence="6">
    <location>
        <begin position="327"/>
        <end position="355"/>
    </location>
</feature>
<dbReference type="InterPro" id="IPR002528">
    <property type="entry name" value="MATE_fam"/>
</dbReference>